<dbReference type="EMBL" id="KN840529">
    <property type="protein sequence ID" value="KIP05972.1"/>
    <property type="molecule type" value="Genomic_DNA"/>
</dbReference>
<evidence type="ECO:0000313" key="2">
    <source>
        <dbReference type="EMBL" id="KIP05972.1"/>
    </source>
</evidence>
<accession>A0A0C3S645</accession>
<evidence type="ECO:0000256" key="1">
    <source>
        <dbReference type="SAM" id="MobiDB-lite"/>
    </source>
</evidence>
<organism evidence="2 3">
    <name type="scientific">Phlebiopsis gigantea (strain 11061_1 CR5-6)</name>
    <name type="common">White-rot fungus</name>
    <name type="synonym">Peniophora gigantea</name>
    <dbReference type="NCBI Taxonomy" id="745531"/>
    <lineage>
        <taxon>Eukaryota</taxon>
        <taxon>Fungi</taxon>
        <taxon>Dikarya</taxon>
        <taxon>Basidiomycota</taxon>
        <taxon>Agaricomycotina</taxon>
        <taxon>Agaricomycetes</taxon>
        <taxon>Polyporales</taxon>
        <taxon>Phanerochaetaceae</taxon>
        <taxon>Phlebiopsis</taxon>
    </lineage>
</organism>
<dbReference type="STRING" id="745531.A0A0C3S645"/>
<feature type="region of interest" description="Disordered" evidence="1">
    <location>
        <begin position="266"/>
        <end position="354"/>
    </location>
</feature>
<keyword evidence="3" id="KW-1185">Reference proteome</keyword>
<sequence length="354" mass="37798">MPGDTSSEEGSRANSRQGTDPSVADARSPAAPWATYGPEDGFQNPWPPLKPRRGLGIRTTSGESRPTIAEDNKAPDPAAAQQIQEGWAASIRSSINSALSAMVGQLDPPAEDTLTRLSEQRATAHEFEETSHETGVQSSNTSVLSNPFGDPSVDLDVTSPCNHPEDDAHHDPNCLCEWLKQKQGPAVHLSTLRAPSPDVTHDCPSPRSTYGASPGKAASTPSLTLPAIPVSRAASISSLHQAIKRKHPQRGRSKKFASRAMTALDRMHSASGSSASFPMSRESSTASTTSGPLSDQEQFASTALRERRKRVMDAQRLAARQSLKRPSVRLGSRRQNNGSRVLGVASALRGRMSS</sequence>
<dbReference type="HOGENOM" id="CLU_783273_0_0_1"/>
<dbReference type="Proteomes" id="UP000053257">
    <property type="component" value="Unassembled WGS sequence"/>
</dbReference>
<proteinExistence type="predicted"/>
<reference evidence="2 3" key="1">
    <citation type="journal article" date="2014" name="PLoS Genet.">
        <title>Analysis of the Phlebiopsis gigantea genome, transcriptome and secretome provides insight into its pioneer colonization strategies of wood.</title>
        <authorList>
            <person name="Hori C."/>
            <person name="Ishida T."/>
            <person name="Igarashi K."/>
            <person name="Samejima M."/>
            <person name="Suzuki H."/>
            <person name="Master E."/>
            <person name="Ferreira P."/>
            <person name="Ruiz-Duenas F.J."/>
            <person name="Held B."/>
            <person name="Canessa P."/>
            <person name="Larrondo L.F."/>
            <person name="Schmoll M."/>
            <person name="Druzhinina I.S."/>
            <person name="Kubicek C.P."/>
            <person name="Gaskell J.A."/>
            <person name="Kersten P."/>
            <person name="St John F."/>
            <person name="Glasner J."/>
            <person name="Sabat G."/>
            <person name="Splinter BonDurant S."/>
            <person name="Syed K."/>
            <person name="Yadav J."/>
            <person name="Mgbeahuruike A.C."/>
            <person name="Kovalchuk A."/>
            <person name="Asiegbu F.O."/>
            <person name="Lackner G."/>
            <person name="Hoffmeister D."/>
            <person name="Rencoret J."/>
            <person name="Gutierrez A."/>
            <person name="Sun H."/>
            <person name="Lindquist E."/>
            <person name="Barry K."/>
            <person name="Riley R."/>
            <person name="Grigoriev I.V."/>
            <person name="Henrissat B."/>
            <person name="Kues U."/>
            <person name="Berka R.M."/>
            <person name="Martinez A.T."/>
            <person name="Covert S.F."/>
            <person name="Blanchette R.A."/>
            <person name="Cullen D."/>
        </authorList>
    </citation>
    <scope>NUCLEOTIDE SEQUENCE [LARGE SCALE GENOMIC DNA]</scope>
    <source>
        <strain evidence="2 3">11061_1 CR5-6</strain>
    </source>
</reference>
<gene>
    <name evidence="2" type="ORF">PHLGIDRAFT_480306</name>
</gene>
<feature type="compositionally biased region" description="Basic and acidic residues" evidence="1">
    <location>
        <begin position="122"/>
        <end position="132"/>
    </location>
</feature>
<feature type="region of interest" description="Disordered" evidence="1">
    <location>
        <begin position="1"/>
        <end position="84"/>
    </location>
</feature>
<dbReference type="AlphaFoldDB" id="A0A0C3S645"/>
<feature type="compositionally biased region" description="Polar residues" evidence="1">
    <location>
        <begin position="133"/>
        <end position="145"/>
    </location>
</feature>
<protein>
    <submittedName>
        <fullName evidence="2">Uncharacterized protein</fullName>
    </submittedName>
</protein>
<feature type="compositionally biased region" description="Polar residues" evidence="1">
    <location>
        <begin position="281"/>
        <end position="301"/>
    </location>
</feature>
<feature type="region of interest" description="Disordered" evidence="1">
    <location>
        <begin position="122"/>
        <end position="158"/>
    </location>
</feature>
<dbReference type="OrthoDB" id="3061923at2759"/>
<name>A0A0C3S645_PHLG1</name>
<evidence type="ECO:0000313" key="3">
    <source>
        <dbReference type="Proteomes" id="UP000053257"/>
    </source>
</evidence>
<feature type="region of interest" description="Disordered" evidence="1">
    <location>
        <begin position="193"/>
        <end position="223"/>
    </location>
</feature>